<dbReference type="Proteomes" id="UP000230423">
    <property type="component" value="Unassembled WGS sequence"/>
</dbReference>
<dbReference type="AlphaFoldDB" id="A0A2G9TAX5"/>
<evidence type="ECO:0000313" key="3">
    <source>
        <dbReference type="Proteomes" id="UP000230423"/>
    </source>
</evidence>
<sequence length="71" mass="7968">SASAFLGNTLPLHLFAVEKNTSNYDIVRRVPPYFSYKLERIYRVGAGGSVNLTCVAVGFPMPRVFWKKSDD</sequence>
<gene>
    <name evidence="2" type="ORF">TELCIR_23938</name>
</gene>
<dbReference type="OrthoDB" id="10253954at2759"/>
<dbReference type="PROSITE" id="PS50835">
    <property type="entry name" value="IG_LIKE"/>
    <property type="match status" value="1"/>
</dbReference>
<dbReference type="SUPFAM" id="SSF48726">
    <property type="entry name" value="Immunoglobulin"/>
    <property type="match status" value="1"/>
</dbReference>
<evidence type="ECO:0000259" key="1">
    <source>
        <dbReference type="PROSITE" id="PS50835"/>
    </source>
</evidence>
<organism evidence="2 3">
    <name type="scientific">Teladorsagia circumcincta</name>
    <name type="common">Brown stomach worm</name>
    <name type="synonym">Ostertagia circumcincta</name>
    <dbReference type="NCBI Taxonomy" id="45464"/>
    <lineage>
        <taxon>Eukaryota</taxon>
        <taxon>Metazoa</taxon>
        <taxon>Ecdysozoa</taxon>
        <taxon>Nematoda</taxon>
        <taxon>Chromadorea</taxon>
        <taxon>Rhabditida</taxon>
        <taxon>Rhabditina</taxon>
        <taxon>Rhabditomorpha</taxon>
        <taxon>Strongyloidea</taxon>
        <taxon>Trichostrongylidae</taxon>
        <taxon>Teladorsagia</taxon>
    </lineage>
</organism>
<feature type="non-terminal residue" evidence="2">
    <location>
        <position position="1"/>
    </location>
</feature>
<dbReference type="InterPro" id="IPR013783">
    <property type="entry name" value="Ig-like_fold"/>
</dbReference>
<name>A0A2G9TAX5_TELCI</name>
<proteinExistence type="predicted"/>
<reference evidence="2 3" key="1">
    <citation type="submission" date="2015-09" db="EMBL/GenBank/DDBJ databases">
        <title>Draft genome of the parasitic nematode Teladorsagia circumcincta isolate WARC Sus (inbred).</title>
        <authorList>
            <person name="Mitreva M."/>
        </authorList>
    </citation>
    <scope>NUCLEOTIDE SEQUENCE [LARGE SCALE GENOMIC DNA]</scope>
    <source>
        <strain evidence="2 3">S</strain>
    </source>
</reference>
<feature type="domain" description="Ig-like" evidence="1">
    <location>
        <begin position="32"/>
        <end position="71"/>
    </location>
</feature>
<dbReference type="InterPro" id="IPR007110">
    <property type="entry name" value="Ig-like_dom"/>
</dbReference>
<feature type="non-terminal residue" evidence="2">
    <location>
        <position position="71"/>
    </location>
</feature>
<dbReference type="InterPro" id="IPR036179">
    <property type="entry name" value="Ig-like_dom_sf"/>
</dbReference>
<keyword evidence="3" id="KW-1185">Reference proteome</keyword>
<evidence type="ECO:0000313" key="2">
    <source>
        <dbReference type="EMBL" id="PIO54692.1"/>
    </source>
</evidence>
<dbReference type="Gene3D" id="2.60.40.10">
    <property type="entry name" value="Immunoglobulins"/>
    <property type="match status" value="1"/>
</dbReference>
<accession>A0A2G9TAX5</accession>
<protein>
    <recommendedName>
        <fullName evidence="1">Ig-like domain-containing protein</fullName>
    </recommendedName>
</protein>
<dbReference type="EMBL" id="KZ393491">
    <property type="protein sequence ID" value="PIO54692.1"/>
    <property type="molecule type" value="Genomic_DNA"/>
</dbReference>